<evidence type="ECO:0000313" key="3">
    <source>
        <dbReference type="Proteomes" id="UP000185490"/>
    </source>
</evidence>
<keyword evidence="1" id="KW-1133">Transmembrane helix</keyword>
<keyword evidence="3" id="KW-1185">Reference proteome</keyword>
<name>A0ABM6GH94_9BACT</name>
<evidence type="ECO:0000256" key="1">
    <source>
        <dbReference type="SAM" id="Phobius"/>
    </source>
</evidence>
<proteinExistence type="predicted"/>
<dbReference type="Proteomes" id="UP000185490">
    <property type="component" value="Chromosome"/>
</dbReference>
<feature type="transmembrane region" description="Helical" evidence="1">
    <location>
        <begin position="68"/>
        <end position="91"/>
    </location>
</feature>
<accession>A0ABM6GH94</accession>
<evidence type="ECO:0000313" key="2">
    <source>
        <dbReference type="EMBL" id="APT74905.1"/>
    </source>
</evidence>
<reference evidence="2 3" key="1">
    <citation type="submission" date="2014-02" db="EMBL/GenBank/DDBJ databases">
        <title>Diversity of Thermotogales isolates from hydrothermal vents.</title>
        <authorList>
            <person name="Haverkamp T.H.A."/>
            <person name="Lossouarn J."/>
            <person name="Geslin C."/>
            <person name="Nesbo C.L."/>
        </authorList>
    </citation>
    <scope>NUCLEOTIDE SEQUENCE [LARGE SCALE GENOMIC DNA]</scope>
    <source>
        <strain evidence="2 3">431</strain>
    </source>
</reference>
<sequence length="117" mass="14393">MWIIVIWLIWWVFAFVKPMWVKAPVPAVAMSIAPFIFYNDKYYNTYKSIYGETRLRNHENQHIKQQRILSPAGMLILYLMFYFVLFVIFWVRYIDSFKAHKLAYWYNPFEINARNHE</sequence>
<protein>
    <submittedName>
        <fullName evidence="2">Uncharacterized protein</fullName>
    </submittedName>
</protein>
<keyword evidence="1" id="KW-0472">Membrane</keyword>
<dbReference type="EMBL" id="CP007389">
    <property type="protein sequence ID" value="APT74905.1"/>
    <property type="molecule type" value="Genomic_DNA"/>
</dbReference>
<gene>
    <name evidence="2" type="ORF">BW47_07665</name>
</gene>
<keyword evidence="1" id="KW-0812">Transmembrane</keyword>
<dbReference type="RefSeq" id="WP_012057651.1">
    <property type="nucleotide sequence ID" value="NZ_CP007389.1"/>
</dbReference>
<organism evidence="2 3">
    <name type="scientific">Thermosipho melanesiensis</name>
    <dbReference type="NCBI Taxonomy" id="46541"/>
    <lineage>
        <taxon>Bacteria</taxon>
        <taxon>Thermotogati</taxon>
        <taxon>Thermotogota</taxon>
        <taxon>Thermotogae</taxon>
        <taxon>Thermotogales</taxon>
        <taxon>Fervidobacteriaceae</taxon>
        <taxon>Thermosipho</taxon>
    </lineage>
</organism>